<dbReference type="EMBL" id="CP032509">
    <property type="protein sequence ID" value="AZN71354.1"/>
    <property type="molecule type" value="Genomic_DNA"/>
</dbReference>
<sequence length="417" mass="45710">MTSKLGWILRLLTRRLWFRSTLISLLAVVSALLAIFVGPYIPYEISASIGADAVDNILTIIASSMLAVTTFSVSSMVAAYSAATTNVTPRATKLLLQDATSQNVLSTFVGSFLFSLVAIITLSMGAYGEQGRVILFVVTIFVVLLIVVTLLRWIDYLTRLGRVGETTSAVEKDTAEALNNRHVQPYLGAMFLGDEADIPASAEPVNSTEIGYVQHIDMERLQEIAKDCETILYSLALPGTFVDTRRPLARIACEDEAIRSAVRNCYTLETERSFDQDPRFGMSVLAEIAQRALSPAVNDPGTAIDVIGRSVRLLTIWSEPTDRDAVRYPNVRMNSVKLGELFDDVFSPIARDSASLVEVHVRLQKALAALAALPDPRFRIEAARHSRLALLRSIPAMSLDEDRQAIDQAAAEVARYA</sequence>
<keyword evidence="1" id="KW-0812">Transmembrane</keyword>
<organism evidence="2 3">
    <name type="scientific">Georhizobium profundi</name>
    <dbReference type="NCBI Taxonomy" id="2341112"/>
    <lineage>
        <taxon>Bacteria</taxon>
        <taxon>Pseudomonadati</taxon>
        <taxon>Pseudomonadota</taxon>
        <taxon>Alphaproteobacteria</taxon>
        <taxon>Hyphomicrobiales</taxon>
        <taxon>Rhizobiaceae</taxon>
        <taxon>Georhizobium</taxon>
    </lineage>
</organism>
<feature type="transmembrane region" description="Helical" evidence="1">
    <location>
        <begin position="133"/>
        <end position="154"/>
    </location>
</feature>
<evidence type="ECO:0000256" key="1">
    <source>
        <dbReference type="SAM" id="Phobius"/>
    </source>
</evidence>
<dbReference type="KEGG" id="abaw:D5400_08805"/>
<dbReference type="InterPro" id="IPR018723">
    <property type="entry name" value="DUF2254_membrane"/>
</dbReference>
<dbReference type="OrthoDB" id="2955631at2"/>
<proteinExistence type="predicted"/>
<reference evidence="2 3" key="1">
    <citation type="submission" date="2018-09" db="EMBL/GenBank/DDBJ databases">
        <title>Marinorhizobium profundi gen. nov., sp. nov., isolated from a deep-sea sediment sample from the New Britain Trench and proposal of Marinorhizobiaceae fam. nov. in the order Rhizobiales of the class Alphaproteobacteria.</title>
        <authorList>
            <person name="Cao J."/>
        </authorList>
    </citation>
    <scope>NUCLEOTIDE SEQUENCE [LARGE SCALE GENOMIC DNA]</scope>
    <source>
        <strain evidence="2 3">WS11</strain>
    </source>
</reference>
<dbReference type="RefSeq" id="WP_126009603.1">
    <property type="nucleotide sequence ID" value="NZ_CP032509.1"/>
</dbReference>
<feature type="transmembrane region" description="Helical" evidence="1">
    <location>
        <begin position="104"/>
        <end position="127"/>
    </location>
</feature>
<accession>A0A3Q8XPX3</accession>
<evidence type="ECO:0000313" key="2">
    <source>
        <dbReference type="EMBL" id="AZN71354.1"/>
    </source>
</evidence>
<feature type="transmembrane region" description="Helical" evidence="1">
    <location>
        <begin position="21"/>
        <end position="41"/>
    </location>
</feature>
<keyword evidence="1" id="KW-0472">Membrane</keyword>
<dbReference type="Proteomes" id="UP000268192">
    <property type="component" value="Chromosome"/>
</dbReference>
<name>A0A3Q8XPX3_9HYPH</name>
<keyword evidence="1" id="KW-1133">Transmembrane helix</keyword>
<keyword evidence="3" id="KW-1185">Reference proteome</keyword>
<dbReference type="AlphaFoldDB" id="A0A3Q8XPX3"/>
<dbReference type="Pfam" id="PF10011">
    <property type="entry name" value="DUF2254"/>
    <property type="match status" value="1"/>
</dbReference>
<evidence type="ECO:0000313" key="3">
    <source>
        <dbReference type="Proteomes" id="UP000268192"/>
    </source>
</evidence>
<feature type="transmembrane region" description="Helical" evidence="1">
    <location>
        <begin position="61"/>
        <end position="83"/>
    </location>
</feature>
<gene>
    <name evidence="2" type="ORF">D5400_08805</name>
</gene>
<protein>
    <submittedName>
        <fullName evidence="2">DUF2254 domain-containing protein</fullName>
    </submittedName>
</protein>